<dbReference type="EMBL" id="KB030670">
    <property type="protein sequence ID" value="ELK11692.1"/>
    <property type="molecule type" value="Genomic_DNA"/>
</dbReference>
<name>L5KK11_PTEAL</name>
<dbReference type="AlphaFoldDB" id="L5KK11"/>
<gene>
    <name evidence="2" type="ORF">PAL_GLEAN10010427</name>
</gene>
<sequence>MHGCHSPRSRAGLTQTLSPGTYHGGVPRSRLWVRLNTRKDRYQAPAAHLAISHIKGLQSPVFHTRACDRQSTASQPFPQRACPRTSVQLKKHNRTKPPNSTSVPPGGTRSVKATDEKRLDFEACTSFGLFLNSRRITSDCSRIRLLSPWCRGLQPRGRALSHVALLQLCALLLTSMQQLVAEGR</sequence>
<dbReference type="Proteomes" id="UP000010552">
    <property type="component" value="Unassembled WGS sequence"/>
</dbReference>
<reference evidence="3" key="1">
    <citation type="journal article" date="2013" name="Science">
        <title>Comparative analysis of bat genomes provides insight into the evolution of flight and immunity.</title>
        <authorList>
            <person name="Zhang G."/>
            <person name="Cowled C."/>
            <person name="Shi Z."/>
            <person name="Huang Z."/>
            <person name="Bishop-Lilly K.A."/>
            <person name="Fang X."/>
            <person name="Wynne J.W."/>
            <person name="Xiong Z."/>
            <person name="Baker M.L."/>
            <person name="Zhao W."/>
            <person name="Tachedjian M."/>
            <person name="Zhu Y."/>
            <person name="Zhou P."/>
            <person name="Jiang X."/>
            <person name="Ng J."/>
            <person name="Yang L."/>
            <person name="Wu L."/>
            <person name="Xiao J."/>
            <person name="Feng Y."/>
            <person name="Chen Y."/>
            <person name="Sun X."/>
            <person name="Zhang Y."/>
            <person name="Marsh G.A."/>
            <person name="Crameri G."/>
            <person name="Broder C.C."/>
            <person name="Frey K.G."/>
            <person name="Wang L.F."/>
            <person name="Wang J."/>
        </authorList>
    </citation>
    <scope>NUCLEOTIDE SEQUENCE [LARGE SCALE GENOMIC DNA]</scope>
</reference>
<proteinExistence type="predicted"/>
<feature type="region of interest" description="Disordered" evidence="1">
    <location>
        <begin position="88"/>
        <end position="114"/>
    </location>
</feature>
<keyword evidence="3" id="KW-1185">Reference proteome</keyword>
<feature type="region of interest" description="Disordered" evidence="1">
    <location>
        <begin position="1"/>
        <end position="27"/>
    </location>
</feature>
<organism evidence="2 3">
    <name type="scientific">Pteropus alecto</name>
    <name type="common">Black flying fox</name>
    <dbReference type="NCBI Taxonomy" id="9402"/>
    <lineage>
        <taxon>Eukaryota</taxon>
        <taxon>Metazoa</taxon>
        <taxon>Chordata</taxon>
        <taxon>Craniata</taxon>
        <taxon>Vertebrata</taxon>
        <taxon>Euteleostomi</taxon>
        <taxon>Mammalia</taxon>
        <taxon>Eutheria</taxon>
        <taxon>Laurasiatheria</taxon>
        <taxon>Chiroptera</taxon>
        <taxon>Yinpterochiroptera</taxon>
        <taxon>Pteropodoidea</taxon>
        <taxon>Pteropodidae</taxon>
        <taxon>Pteropodinae</taxon>
        <taxon>Pteropus</taxon>
    </lineage>
</organism>
<accession>L5KK11</accession>
<evidence type="ECO:0000256" key="1">
    <source>
        <dbReference type="SAM" id="MobiDB-lite"/>
    </source>
</evidence>
<evidence type="ECO:0000313" key="2">
    <source>
        <dbReference type="EMBL" id="ELK11692.1"/>
    </source>
</evidence>
<dbReference type="InParanoid" id="L5KK11"/>
<evidence type="ECO:0000313" key="3">
    <source>
        <dbReference type="Proteomes" id="UP000010552"/>
    </source>
</evidence>
<protein>
    <submittedName>
        <fullName evidence="2">Uncharacterized protein</fullName>
    </submittedName>
</protein>